<proteinExistence type="predicted"/>
<evidence type="ECO:0000256" key="1">
    <source>
        <dbReference type="SAM" id="MobiDB-lite"/>
    </source>
</evidence>
<dbReference type="KEGG" id="acan:ACA1_377480"/>
<dbReference type="EMBL" id="KB008025">
    <property type="protein sequence ID" value="ELR15644.1"/>
    <property type="molecule type" value="Genomic_DNA"/>
</dbReference>
<accession>L8GR75</accession>
<gene>
    <name evidence="2" type="ORF">ACA1_377480</name>
</gene>
<feature type="compositionally biased region" description="Low complexity" evidence="1">
    <location>
        <begin position="50"/>
        <end position="65"/>
    </location>
</feature>
<name>L8GR75_ACACF</name>
<evidence type="ECO:0000313" key="3">
    <source>
        <dbReference type="Proteomes" id="UP000011083"/>
    </source>
</evidence>
<feature type="region of interest" description="Disordered" evidence="1">
    <location>
        <begin position="91"/>
        <end position="112"/>
    </location>
</feature>
<dbReference type="RefSeq" id="XP_004337657.1">
    <property type="nucleotide sequence ID" value="XM_004337609.1"/>
</dbReference>
<protein>
    <recommendedName>
        <fullName evidence="4">GATA-type domain-containing protein</fullName>
    </recommendedName>
</protein>
<dbReference type="AlphaFoldDB" id="L8GR75"/>
<dbReference type="Proteomes" id="UP000011083">
    <property type="component" value="Unassembled WGS sequence"/>
</dbReference>
<reference evidence="2 3" key="1">
    <citation type="journal article" date="2013" name="Genome Biol.">
        <title>Genome of Acanthamoeba castellanii highlights extensive lateral gene transfer and early evolution of tyrosine kinase signaling.</title>
        <authorList>
            <person name="Clarke M."/>
            <person name="Lohan A.J."/>
            <person name="Liu B."/>
            <person name="Lagkouvardos I."/>
            <person name="Roy S."/>
            <person name="Zafar N."/>
            <person name="Bertelli C."/>
            <person name="Schilde C."/>
            <person name="Kianianmomeni A."/>
            <person name="Burglin T.R."/>
            <person name="Frech C."/>
            <person name="Turcotte B."/>
            <person name="Kopec K.O."/>
            <person name="Synnott J.M."/>
            <person name="Choo C."/>
            <person name="Paponov I."/>
            <person name="Finkler A."/>
            <person name="Soon Heng Tan C."/>
            <person name="Hutchins A.P."/>
            <person name="Weinmeier T."/>
            <person name="Rattei T."/>
            <person name="Chu J.S."/>
            <person name="Gimenez G."/>
            <person name="Irimia M."/>
            <person name="Rigden D.J."/>
            <person name="Fitzpatrick D.A."/>
            <person name="Lorenzo-Morales J."/>
            <person name="Bateman A."/>
            <person name="Chiu C.H."/>
            <person name="Tang P."/>
            <person name="Hegemann P."/>
            <person name="Fromm H."/>
            <person name="Raoult D."/>
            <person name="Greub G."/>
            <person name="Miranda-Saavedra D."/>
            <person name="Chen N."/>
            <person name="Nash P."/>
            <person name="Ginger M.L."/>
            <person name="Horn M."/>
            <person name="Schaap P."/>
            <person name="Caler L."/>
            <person name="Loftus B."/>
        </authorList>
    </citation>
    <scope>NUCLEOTIDE SEQUENCE [LARGE SCALE GENOMIC DNA]</scope>
    <source>
        <strain evidence="2 3">Neff</strain>
    </source>
</reference>
<dbReference type="VEuPathDB" id="AmoebaDB:ACA1_377480"/>
<evidence type="ECO:0000313" key="2">
    <source>
        <dbReference type="EMBL" id="ELR15644.1"/>
    </source>
</evidence>
<keyword evidence="3" id="KW-1185">Reference proteome</keyword>
<evidence type="ECO:0008006" key="4">
    <source>
        <dbReference type="Google" id="ProtNLM"/>
    </source>
</evidence>
<dbReference type="GeneID" id="14916310"/>
<sequence>MALLANAIALLSRKMSGVGLTPPEVSLLQLYHSELDAELALFPFSSLPSIPSSSSINSTSSATPPRTETLGRTKRYDRSCEQCTTRFTSQWRKGPTGPSTYPLAPFKSSWWL</sequence>
<feature type="region of interest" description="Disordered" evidence="1">
    <location>
        <begin position="50"/>
        <end position="76"/>
    </location>
</feature>
<organism evidence="2 3">
    <name type="scientific">Acanthamoeba castellanii (strain ATCC 30010 / Neff)</name>
    <dbReference type="NCBI Taxonomy" id="1257118"/>
    <lineage>
        <taxon>Eukaryota</taxon>
        <taxon>Amoebozoa</taxon>
        <taxon>Discosea</taxon>
        <taxon>Longamoebia</taxon>
        <taxon>Centramoebida</taxon>
        <taxon>Acanthamoebidae</taxon>
        <taxon>Acanthamoeba</taxon>
    </lineage>
</organism>